<sequence>MRYLSILAIPSILAAANPLLNRQLAQNAADASTLLTLRANYCIDYGRPDCQEKIARCNDESKVMEDCIRDEHPECIKDETSYCSKAVAQCVADSGEEEDADSYVRDCMIEELMLGYDDEPEPTETGDEQVVPSSPSEPERVAACRKASAEYIVARLNDDCDEESNEIESADRGSNSLDCELVGATFRNEWAAHDCDTVLSV</sequence>
<proteinExistence type="predicted"/>
<protein>
    <submittedName>
        <fullName evidence="3">Uncharacterized protein</fullName>
    </submittedName>
</protein>
<feature type="chain" id="PRO_5021893429" evidence="2">
    <location>
        <begin position="17"/>
        <end position="201"/>
    </location>
</feature>
<evidence type="ECO:0000256" key="2">
    <source>
        <dbReference type="SAM" id="SignalP"/>
    </source>
</evidence>
<dbReference type="AlphaFoldDB" id="A0A545UP23"/>
<comment type="caution">
    <text evidence="3">The sequence shown here is derived from an EMBL/GenBank/DDBJ whole genome shotgun (WGS) entry which is preliminary data.</text>
</comment>
<dbReference type="EMBL" id="SPUK01000020">
    <property type="protein sequence ID" value="TQV91211.1"/>
    <property type="molecule type" value="Genomic_DNA"/>
</dbReference>
<name>A0A545UP23_9HYPO</name>
<accession>A0A545UP23</accession>
<organism evidence="3 4">
    <name type="scientific">Cordyceps javanica</name>
    <dbReference type="NCBI Taxonomy" id="43265"/>
    <lineage>
        <taxon>Eukaryota</taxon>
        <taxon>Fungi</taxon>
        <taxon>Dikarya</taxon>
        <taxon>Ascomycota</taxon>
        <taxon>Pezizomycotina</taxon>
        <taxon>Sordariomycetes</taxon>
        <taxon>Hypocreomycetidae</taxon>
        <taxon>Hypocreales</taxon>
        <taxon>Cordycipitaceae</taxon>
        <taxon>Cordyceps</taxon>
    </lineage>
</organism>
<feature type="compositionally biased region" description="Acidic residues" evidence="1">
    <location>
        <begin position="117"/>
        <end position="127"/>
    </location>
</feature>
<keyword evidence="4" id="KW-1185">Reference proteome</keyword>
<evidence type="ECO:0000256" key="1">
    <source>
        <dbReference type="SAM" id="MobiDB-lite"/>
    </source>
</evidence>
<reference evidence="3 4" key="1">
    <citation type="journal article" date="2019" name="Appl. Microbiol. Biotechnol.">
        <title>Genome sequence of Isaria javanica and comparative genome analysis insights into family S53 peptidase evolution in fungal entomopathogens.</title>
        <authorList>
            <person name="Lin R."/>
            <person name="Zhang X."/>
            <person name="Xin B."/>
            <person name="Zou M."/>
            <person name="Gao Y."/>
            <person name="Qin F."/>
            <person name="Hu Q."/>
            <person name="Xie B."/>
            <person name="Cheng X."/>
        </authorList>
    </citation>
    <scope>NUCLEOTIDE SEQUENCE [LARGE SCALE GENOMIC DNA]</scope>
    <source>
        <strain evidence="3 4">IJ1G</strain>
    </source>
</reference>
<feature type="signal peptide" evidence="2">
    <location>
        <begin position="1"/>
        <end position="16"/>
    </location>
</feature>
<feature type="region of interest" description="Disordered" evidence="1">
    <location>
        <begin position="117"/>
        <end position="138"/>
    </location>
</feature>
<evidence type="ECO:0000313" key="3">
    <source>
        <dbReference type="EMBL" id="TQV91211.1"/>
    </source>
</evidence>
<keyword evidence="2" id="KW-0732">Signal</keyword>
<evidence type="ECO:0000313" key="4">
    <source>
        <dbReference type="Proteomes" id="UP000315783"/>
    </source>
</evidence>
<gene>
    <name evidence="3" type="ORF">IF1G_10092</name>
</gene>
<dbReference type="OrthoDB" id="4940871at2759"/>
<dbReference type="Proteomes" id="UP000315783">
    <property type="component" value="Unassembled WGS sequence"/>
</dbReference>